<feature type="compositionally biased region" description="Basic residues" evidence="2">
    <location>
        <begin position="267"/>
        <end position="283"/>
    </location>
</feature>
<evidence type="ECO:0000256" key="2">
    <source>
        <dbReference type="SAM" id="MobiDB-lite"/>
    </source>
</evidence>
<dbReference type="PROSITE" id="PS50878">
    <property type="entry name" value="RT_POL"/>
    <property type="match status" value="1"/>
</dbReference>
<organism evidence="4 5">
    <name type="scientific">Aristolochia fimbriata</name>
    <name type="common">White veined hardy Dutchman's pipe vine</name>
    <dbReference type="NCBI Taxonomy" id="158543"/>
    <lineage>
        <taxon>Eukaryota</taxon>
        <taxon>Viridiplantae</taxon>
        <taxon>Streptophyta</taxon>
        <taxon>Embryophyta</taxon>
        <taxon>Tracheophyta</taxon>
        <taxon>Spermatophyta</taxon>
        <taxon>Magnoliopsida</taxon>
        <taxon>Magnoliidae</taxon>
        <taxon>Piperales</taxon>
        <taxon>Aristolochiaceae</taxon>
        <taxon>Aristolochia</taxon>
    </lineage>
</organism>
<dbReference type="Proteomes" id="UP000825729">
    <property type="component" value="Unassembled WGS sequence"/>
</dbReference>
<feature type="region of interest" description="Disordered" evidence="2">
    <location>
        <begin position="188"/>
        <end position="244"/>
    </location>
</feature>
<proteinExistence type="predicted"/>
<evidence type="ECO:0000313" key="5">
    <source>
        <dbReference type="Proteomes" id="UP000825729"/>
    </source>
</evidence>
<name>A0AAV7EAV5_ARIFI</name>
<dbReference type="InterPro" id="IPR043128">
    <property type="entry name" value="Rev_trsase/Diguanyl_cyclase"/>
</dbReference>
<keyword evidence="5" id="KW-1185">Reference proteome</keyword>
<feature type="region of interest" description="Disordered" evidence="2">
    <location>
        <begin position="536"/>
        <end position="574"/>
    </location>
</feature>
<feature type="domain" description="Reverse transcriptase" evidence="3">
    <location>
        <begin position="920"/>
        <end position="1099"/>
    </location>
</feature>
<dbReference type="Pfam" id="PF17919">
    <property type="entry name" value="RT_RNaseH_2"/>
    <property type="match status" value="1"/>
</dbReference>
<evidence type="ECO:0000259" key="3">
    <source>
        <dbReference type="PROSITE" id="PS50878"/>
    </source>
</evidence>
<dbReference type="InterPro" id="IPR000477">
    <property type="entry name" value="RT_dom"/>
</dbReference>
<keyword evidence="1" id="KW-0511">Multifunctional enzyme</keyword>
<dbReference type="Gene3D" id="3.30.70.270">
    <property type="match status" value="2"/>
</dbReference>
<protein>
    <recommendedName>
        <fullName evidence="3">Reverse transcriptase domain-containing protein</fullName>
    </recommendedName>
</protein>
<dbReference type="SUPFAM" id="SSF56672">
    <property type="entry name" value="DNA/RNA polymerases"/>
    <property type="match status" value="1"/>
</dbReference>
<dbReference type="PANTHER" id="PTHR37984:SF5">
    <property type="entry name" value="PROTEIN NYNRIN-LIKE"/>
    <property type="match status" value="1"/>
</dbReference>
<comment type="caution">
    <text evidence="4">The sequence shown here is derived from an EMBL/GenBank/DDBJ whole genome shotgun (WGS) entry which is preliminary data.</text>
</comment>
<dbReference type="GO" id="GO:0003824">
    <property type="term" value="F:catalytic activity"/>
    <property type="evidence" value="ECO:0007669"/>
    <property type="project" value="UniProtKB-KW"/>
</dbReference>
<sequence length="1319" mass="149265">MRWNLLCYIQSRRPKDFQELATEAHNMENLIEEGSSSADPHKKGKAPAATASKETKEKSMSSFATNTVEPIKVGSKVKQTYLPPQLTGGFKKLTLEERQAKTYPFADADVPIMLDQLLDNQLLRLPEIKRPGDQSKSKDPNFCKYHRLVGHSTEKCFVLKDRIMELAAQGRIEIEGAENTASSYAISIRAEPNQLTRPNKKQATKKEYRPKPGSSSRPHNNKRPPAKVAPKPAPREQAAADAEGWILVTRRKKPFREIEPAPVTIKTKAKRPNKRAAKRQRKAPRTDVQGANKKKRRPVTLAEFFPKEFLSPPAMVATCSTAPPEQTTATKEKGKRPVVECDDLKTSLKQISHLNKIEDDLDLDIRSRQALIRVLDKPEELKAELEVAADEKTTTCESRVNPSAKKKKRKMPTPKRISQSRRKHWSSHARPALHSEKKKTTIGVKESQQTVVRLWLHQGSQNQPYPHRLWICSQHSAHPYDEEYWSLCWRPFSKFSPHSRLQPGGPENARYDEPEVEHRGYGSRHASSSCIVQTTGARCNTKTSRPRSAKPQTSTQVASPKQTTTQVVSPPQPAHSHKLATVAHTPKRHNMPILRYIPQSQRKKGEAPLVACSKIQPTPLLEKVTLPLPKLEERSIVKWLPNQQQLPSTRSNEGFDPNAYRLMARAGGNLTKDEIHAKPPVTLPVFTPEQEKLKNEGHRISQGRLGLGYEKPKPIKIYTAQTKPVKITRKSSADVYQVSVGQIPTEEQDTSKPVIIYTKAAINRRQPKKDGEPVIIYTLKAALARSRAYDSVMANHISVTDDEQDDEEFVLKEAPAEFEEGGQSTVDELKKVDLGTAEDPRPTFLSASLTADEEVEYMALLREYRDIFAWNYTEMPGLDPRVAVHKLAVHPSVRPVKQSQRRFRPELVPEIEKEVDKLIAANFIRKVKYPSWIANIVPVKKKTGQIRVCVDFRNLNKACPKDDFPLPITELMVDATTGHEALSFMDGSSGYNQIRMDPKDEELTAFRTPKGIFCYKVMPFRLKNAGATYQRAMQNIFDDFLHKRVECYVDDLVVKTKQRADHLLDLRAVFERLRRFQLKMNPLKCAFGVTSGKFLGFLVHHRGIEIDQSKIDAIQKMPEPKNVSELKSFQGHLAYIRRFISNLAGRCQPFSRLLKKGTPFEWDDACRNAFNNIKAYLTKPPVLVAPIVDKPLLLYIAAQEKSVGALLAQCDEDNKERSLYYLSRTLVGAELNYTPIEKTCAALIFAVQKPALPPRRIRLISFQRADPLKYIMSRPILSADWQNGLLLSNLRSTSFLQRAIKGQALANFLADHPVRPNGS</sequence>
<reference evidence="4 5" key="1">
    <citation type="submission" date="2021-07" db="EMBL/GenBank/DDBJ databases">
        <title>The Aristolochia fimbriata genome: insights into angiosperm evolution, floral development and chemical biosynthesis.</title>
        <authorList>
            <person name="Jiao Y."/>
        </authorList>
    </citation>
    <scope>NUCLEOTIDE SEQUENCE [LARGE SCALE GENOMIC DNA]</scope>
    <source>
        <strain evidence="4">IBCAS-2021</strain>
        <tissue evidence="4">Leaf</tissue>
    </source>
</reference>
<evidence type="ECO:0000256" key="1">
    <source>
        <dbReference type="ARBA" id="ARBA00023268"/>
    </source>
</evidence>
<feature type="region of interest" description="Disordered" evidence="2">
    <location>
        <begin position="258"/>
        <end position="296"/>
    </location>
</feature>
<dbReference type="EMBL" id="JAINDJ010000006">
    <property type="protein sequence ID" value="KAG9444916.1"/>
    <property type="molecule type" value="Genomic_DNA"/>
</dbReference>
<gene>
    <name evidence="4" type="ORF">H6P81_016256</name>
</gene>
<feature type="compositionally biased region" description="Polar residues" evidence="2">
    <location>
        <begin position="550"/>
        <end position="569"/>
    </location>
</feature>
<dbReference type="FunFam" id="3.30.70.270:FF:000020">
    <property type="entry name" value="Transposon Tf2-6 polyprotein-like Protein"/>
    <property type="match status" value="1"/>
</dbReference>
<feature type="region of interest" description="Disordered" evidence="2">
    <location>
        <begin position="28"/>
        <end position="63"/>
    </location>
</feature>
<dbReference type="InterPro" id="IPR050951">
    <property type="entry name" value="Retrovirus_Pol_polyprotein"/>
</dbReference>
<dbReference type="CDD" id="cd01647">
    <property type="entry name" value="RT_LTR"/>
    <property type="match status" value="1"/>
</dbReference>
<dbReference type="InterPro" id="IPR043502">
    <property type="entry name" value="DNA/RNA_pol_sf"/>
</dbReference>
<evidence type="ECO:0000313" key="4">
    <source>
        <dbReference type="EMBL" id="KAG9444916.1"/>
    </source>
</evidence>
<dbReference type="PANTHER" id="PTHR37984">
    <property type="entry name" value="PROTEIN CBG26694"/>
    <property type="match status" value="1"/>
</dbReference>
<dbReference type="Gene3D" id="3.10.10.10">
    <property type="entry name" value="HIV Type 1 Reverse Transcriptase, subunit A, domain 1"/>
    <property type="match status" value="1"/>
</dbReference>
<feature type="compositionally biased region" description="Basic residues" evidence="2">
    <location>
        <begin position="404"/>
        <end position="427"/>
    </location>
</feature>
<accession>A0AAV7EAV5</accession>
<dbReference type="InterPro" id="IPR041577">
    <property type="entry name" value="RT_RNaseH_2"/>
</dbReference>
<feature type="region of interest" description="Disordered" evidence="2">
    <location>
        <begin position="394"/>
        <end position="442"/>
    </location>
</feature>
<dbReference type="Pfam" id="PF00078">
    <property type="entry name" value="RVT_1"/>
    <property type="match status" value="1"/>
</dbReference>